<keyword evidence="2" id="KW-0813">Transport</keyword>
<evidence type="ECO:0000256" key="5">
    <source>
        <dbReference type="SAM" id="MobiDB-lite"/>
    </source>
</evidence>
<dbReference type="PROSITE" id="PS50893">
    <property type="entry name" value="ABC_TRANSPORTER_2"/>
    <property type="match status" value="1"/>
</dbReference>
<keyword evidence="4 7" id="KW-0067">ATP-binding</keyword>
<dbReference type="InterPro" id="IPR003439">
    <property type="entry name" value="ABC_transporter-like_ATP-bd"/>
</dbReference>
<dbReference type="CDD" id="cd10147">
    <property type="entry name" value="Wzt_C-like"/>
    <property type="match status" value="1"/>
</dbReference>
<evidence type="ECO:0000259" key="6">
    <source>
        <dbReference type="PROSITE" id="PS50893"/>
    </source>
</evidence>
<dbReference type="InterPro" id="IPR050683">
    <property type="entry name" value="Bact_Polysacc_Export_ATP-bd"/>
</dbReference>
<organism evidence="7 8">
    <name type="scientific">Nakamurella alba</name>
    <dbReference type="NCBI Taxonomy" id="2665158"/>
    <lineage>
        <taxon>Bacteria</taxon>
        <taxon>Bacillati</taxon>
        <taxon>Actinomycetota</taxon>
        <taxon>Actinomycetes</taxon>
        <taxon>Nakamurellales</taxon>
        <taxon>Nakamurellaceae</taxon>
        <taxon>Nakamurella</taxon>
    </lineage>
</organism>
<dbReference type="GO" id="GO:0016020">
    <property type="term" value="C:membrane"/>
    <property type="evidence" value="ECO:0007669"/>
    <property type="project" value="InterPro"/>
</dbReference>
<feature type="domain" description="ABC transporter" evidence="6">
    <location>
        <begin position="45"/>
        <end position="270"/>
    </location>
</feature>
<evidence type="ECO:0000256" key="3">
    <source>
        <dbReference type="ARBA" id="ARBA00022741"/>
    </source>
</evidence>
<evidence type="ECO:0000313" key="7">
    <source>
        <dbReference type="EMBL" id="MTD14128.1"/>
    </source>
</evidence>
<comment type="caution">
    <text evidence="7">The sequence shown here is derived from an EMBL/GenBank/DDBJ whole genome shotgun (WGS) entry which is preliminary data.</text>
</comment>
<dbReference type="PANTHER" id="PTHR46743:SF2">
    <property type="entry name" value="TEICHOIC ACIDS EXPORT ATP-BINDING PROTEIN TAGH"/>
    <property type="match status" value="1"/>
</dbReference>
<dbReference type="SUPFAM" id="SSF52540">
    <property type="entry name" value="P-loop containing nucleoside triphosphate hydrolases"/>
    <property type="match status" value="1"/>
</dbReference>
<keyword evidence="3" id="KW-0547">Nucleotide-binding</keyword>
<reference evidence="7 8" key="1">
    <citation type="submission" date="2019-11" db="EMBL/GenBank/DDBJ databases">
        <authorList>
            <person name="Jiang L.-Q."/>
        </authorList>
    </citation>
    <scope>NUCLEOTIDE SEQUENCE [LARGE SCALE GENOMIC DNA]</scope>
    <source>
        <strain evidence="7 8">YIM 132087</strain>
    </source>
</reference>
<evidence type="ECO:0000256" key="4">
    <source>
        <dbReference type="ARBA" id="ARBA00022840"/>
    </source>
</evidence>
<dbReference type="PANTHER" id="PTHR46743">
    <property type="entry name" value="TEICHOIC ACIDS EXPORT ATP-BINDING PROTEIN TAGH"/>
    <property type="match status" value="1"/>
</dbReference>
<dbReference type="GO" id="GO:0005524">
    <property type="term" value="F:ATP binding"/>
    <property type="evidence" value="ECO:0007669"/>
    <property type="project" value="UniProtKB-KW"/>
</dbReference>
<comment type="similarity">
    <text evidence="1">Belongs to the ABC transporter superfamily.</text>
</comment>
<name>A0A7K1FJ57_9ACTN</name>
<evidence type="ECO:0000256" key="1">
    <source>
        <dbReference type="ARBA" id="ARBA00005417"/>
    </source>
</evidence>
<dbReference type="InterPro" id="IPR015860">
    <property type="entry name" value="ABC_transpr_TagH-like"/>
</dbReference>
<dbReference type="InterPro" id="IPR003593">
    <property type="entry name" value="AAA+_ATPase"/>
</dbReference>
<dbReference type="Proteomes" id="UP000460221">
    <property type="component" value="Unassembled WGS sequence"/>
</dbReference>
<dbReference type="CDD" id="cd03220">
    <property type="entry name" value="ABC_KpsT_Wzt"/>
    <property type="match status" value="1"/>
</dbReference>
<dbReference type="RefSeq" id="WP_154768150.1">
    <property type="nucleotide sequence ID" value="NZ_WLYK01000002.1"/>
</dbReference>
<dbReference type="Gene3D" id="2.70.50.60">
    <property type="entry name" value="abc- transporter (atp binding component) like domain"/>
    <property type="match status" value="1"/>
</dbReference>
<dbReference type="GO" id="GO:0016887">
    <property type="term" value="F:ATP hydrolysis activity"/>
    <property type="evidence" value="ECO:0007669"/>
    <property type="project" value="InterPro"/>
</dbReference>
<dbReference type="SMART" id="SM00382">
    <property type="entry name" value="AAA"/>
    <property type="match status" value="1"/>
</dbReference>
<gene>
    <name evidence="7" type="ORF">GIS00_09240</name>
</gene>
<sequence>MSSDIVSAIPGPDAVTAPADREVAEPAVVVTGVGKRFRLFADRRTNLKEMFTQRRRKTRYEEFWAVQDVSLSIPKGSTFGLVGHNGSGKSTLLKLIAGIHRPTTGTITSVGRISALLELGAGFHPELSGRDNIYLNGAILGLSRKRIDSAIDEIIEFSGLGHFIDVPVKVYSSGMYVRLGFAIAVTLDPEILVIDEIIAVGDEEFQRRCFDYLHRLRKRGVTIIFVTHSMGLVQQLCDGAAWLENGRVKIVGTADEVVNAYLDTVNAAEAERLEEERAEQGGADGESGTASSSGVHDRGSGEVTIDRLEFIDRLGQTRTTAITGDPLTVRVHYKAHTPTDEVVFGLSLRHESGPEIAGPNTRTSGHGPTAVHADGHVDYVLEPLTVNPGKYYLSAAAVDASMLHVYDYWYDAGELTVQPGHGQTQGGLVVLPGSWNLPAADPA</sequence>
<evidence type="ECO:0000313" key="8">
    <source>
        <dbReference type="Proteomes" id="UP000460221"/>
    </source>
</evidence>
<dbReference type="Gene3D" id="3.40.50.300">
    <property type="entry name" value="P-loop containing nucleotide triphosphate hydrolases"/>
    <property type="match status" value="1"/>
</dbReference>
<dbReference type="EMBL" id="WLYK01000002">
    <property type="protein sequence ID" value="MTD14128.1"/>
    <property type="molecule type" value="Genomic_DNA"/>
</dbReference>
<feature type="region of interest" description="Disordered" evidence="5">
    <location>
        <begin position="273"/>
        <end position="300"/>
    </location>
</feature>
<protein>
    <submittedName>
        <fullName evidence="7">ATP-binding cassette domain-containing protein</fullName>
    </submittedName>
</protein>
<proteinExistence type="inferred from homology"/>
<dbReference type="GO" id="GO:0140359">
    <property type="term" value="F:ABC-type transporter activity"/>
    <property type="evidence" value="ECO:0007669"/>
    <property type="project" value="InterPro"/>
</dbReference>
<evidence type="ECO:0000256" key="2">
    <source>
        <dbReference type="ARBA" id="ARBA00022448"/>
    </source>
</evidence>
<keyword evidence="8" id="KW-1185">Reference proteome</keyword>
<dbReference type="Pfam" id="PF00005">
    <property type="entry name" value="ABC_tran"/>
    <property type="match status" value="1"/>
</dbReference>
<accession>A0A7K1FJ57</accession>
<dbReference type="AlphaFoldDB" id="A0A7K1FJ57"/>
<dbReference type="Pfam" id="PF14524">
    <property type="entry name" value="Wzt_C"/>
    <property type="match status" value="1"/>
</dbReference>
<dbReference type="InterPro" id="IPR029439">
    <property type="entry name" value="Wzt_C"/>
</dbReference>
<dbReference type="InterPro" id="IPR027417">
    <property type="entry name" value="P-loop_NTPase"/>
</dbReference>